<feature type="region of interest" description="Disordered" evidence="1">
    <location>
        <begin position="25"/>
        <end position="50"/>
    </location>
</feature>
<evidence type="ECO:0000256" key="1">
    <source>
        <dbReference type="SAM" id="MobiDB-lite"/>
    </source>
</evidence>
<name>A0AAV2CVI2_9ROSI</name>
<protein>
    <submittedName>
        <fullName evidence="2">Uncharacterized protein</fullName>
    </submittedName>
</protein>
<reference evidence="2 3" key="1">
    <citation type="submission" date="2024-04" db="EMBL/GenBank/DDBJ databases">
        <authorList>
            <person name="Fracassetti M."/>
        </authorList>
    </citation>
    <scope>NUCLEOTIDE SEQUENCE [LARGE SCALE GENOMIC DNA]</scope>
</reference>
<organism evidence="2 3">
    <name type="scientific">Linum trigynum</name>
    <dbReference type="NCBI Taxonomy" id="586398"/>
    <lineage>
        <taxon>Eukaryota</taxon>
        <taxon>Viridiplantae</taxon>
        <taxon>Streptophyta</taxon>
        <taxon>Embryophyta</taxon>
        <taxon>Tracheophyta</taxon>
        <taxon>Spermatophyta</taxon>
        <taxon>Magnoliopsida</taxon>
        <taxon>eudicotyledons</taxon>
        <taxon>Gunneridae</taxon>
        <taxon>Pentapetalae</taxon>
        <taxon>rosids</taxon>
        <taxon>fabids</taxon>
        <taxon>Malpighiales</taxon>
        <taxon>Linaceae</taxon>
        <taxon>Linum</taxon>
    </lineage>
</organism>
<keyword evidence="3" id="KW-1185">Reference proteome</keyword>
<gene>
    <name evidence="2" type="ORF">LTRI10_LOCUS7776</name>
</gene>
<dbReference type="AlphaFoldDB" id="A0AAV2CVI2"/>
<dbReference type="Proteomes" id="UP001497516">
    <property type="component" value="Chromosome 10"/>
</dbReference>
<feature type="region of interest" description="Disordered" evidence="1">
    <location>
        <begin position="103"/>
        <end position="140"/>
    </location>
</feature>
<accession>A0AAV2CVI2</accession>
<evidence type="ECO:0000313" key="3">
    <source>
        <dbReference type="Proteomes" id="UP001497516"/>
    </source>
</evidence>
<dbReference type="EMBL" id="OZ034814">
    <property type="protein sequence ID" value="CAL1360334.1"/>
    <property type="molecule type" value="Genomic_DNA"/>
</dbReference>
<proteinExistence type="predicted"/>
<evidence type="ECO:0000313" key="2">
    <source>
        <dbReference type="EMBL" id="CAL1360334.1"/>
    </source>
</evidence>
<sequence length="158" mass="16603">MVLTKSVTAVEQAAKAAQEQVVTAATTGLPSSDDGAHGVPSLRDGELEDDTEREAIRVILDRLVAAFETERLKRLAERREREEDSRRVLRRFEEVQEVLEALRGARPPLQKSDGGGAGASRPIAAGGSPEGGTAAEDLSPAVVVMETTAVAATAGEGD</sequence>